<name>A0A0G0UN38_9BACT</name>
<evidence type="ECO:0000313" key="10">
    <source>
        <dbReference type="EMBL" id="KKR88941.1"/>
    </source>
</evidence>
<feature type="transmembrane region" description="Helical" evidence="7">
    <location>
        <begin position="103"/>
        <end position="126"/>
    </location>
</feature>
<organism evidence="10 11">
    <name type="scientific">Candidatus Wolfebacteria bacterium GW2011_GWB1_41_12</name>
    <dbReference type="NCBI Taxonomy" id="1619006"/>
    <lineage>
        <taxon>Bacteria</taxon>
        <taxon>Candidatus Wolfeibacteriota</taxon>
    </lineage>
</organism>
<feature type="domain" description="Prepilin peptidase A24 N-terminal" evidence="9">
    <location>
        <begin position="8"/>
        <end position="94"/>
    </location>
</feature>
<evidence type="ECO:0000313" key="11">
    <source>
        <dbReference type="Proteomes" id="UP000033918"/>
    </source>
</evidence>
<dbReference type="PANTHER" id="PTHR30487">
    <property type="entry name" value="TYPE 4 PREPILIN-LIKE PROTEINS LEADER PEPTIDE-PROCESSING ENZYME"/>
    <property type="match status" value="1"/>
</dbReference>
<evidence type="ECO:0000256" key="3">
    <source>
        <dbReference type="ARBA" id="ARBA00022475"/>
    </source>
</evidence>
<reference evidence="10 11" key="1">
    <citation type="journal article" date="2015" name="Nature">
        <title>rRNA introns, odd ribosomes, and small enigmatic genomes across a large radiation of phyla.</title>
        <authorList>
            <person name="Brown C.T."/>
            <person name="Hug L.A."/>
            <person name="Thomas B.C."/>
            <person name="Sharon I."/>
            <person name="Castelle C.J."/>
            <person name="Singh A."/>
            <person name="Wilkins M.J."/>
            <person name="Williams K.H."/>
            <person name="Banfield J.F."/>
        </authorList>
    </citation>
    <scope>NUCLEOTIDE SEQUENCE [LARGE SCALE GENOMIC DNA]</scope>
</reference>
<dbReference type="EMBL" id="LCAK01000003">
    <property type="protein sequence ID" value="KKR88941.1"/>
    <property type="molecule type" value="Genomic_DNA"/>
</dbReference>
<feature type="transmembrane region" description="Helical" evidence="7">
    <location>
        <begin position="138"/>
        <end position="158"/>
    </location>
</feature>
<evidence type="ECO:0000259" key="9">
    <source>
        <dbReference type="Pfam" id="PF06750"/>
    </source>
</evidence>
<evidence type="ECO:0000256" key="7">
    <source>
        <dbReference type="SAM" id="Phobius"/>
    </source>
</evidence>
<dbReference type="InterPro" id="IPR010627">
    <property type="entry name" value="Prepilin_pept_A24_N"/>
</dbReference>
<evidence type="ECO:0000256" key="1">
    <source>
        <dbReference type="ARBA" id="ARBA00004651"/>
    </source>
</evidence>
<comment type="caution">
    <text evidence="10">The sequence shown here is derived from an EMBL/GenBank/DDBJ whole genome shotgun (WGS) entry which is preliminary data.</text>
</comment>
<dbReference type="Proteomes" id="UP000033918">
    <property type="component" value="Unassembled WGS sequence"/>
</dbReference>
<dbReference type="GO" id="GO:0005886">
    <property type="term" value="C:plasma membrane"/>
    <property type="evidence" value="ECO:0007669"/>
    <property type="project" value="UniProtKB-SubCell"/>
</dbReference>
<dbReference type="PANTHER" id="PTHR30487:SF0">
    <property type="entry name" value="PREPILIN LEADER PEPTIDASE_N-METHYLTRANSFERASE-RELATED"/>
    <property type="match status" value="1"/>
</dbReference>
<keyword evidence="4 7" id="KW-0812">Transmembrane</keyword>
<feature type="transmembrane region" description="Helical" evidence="7">
    <location>
        <begin position="178"/>
        <end position="198"/>
    </location>
</feature>
<dbReference type="InterPro" id="IPR050882">
    <property type="entry name" value="Prepilin_peptidase/N-MTase"/>
</dbReference>
<dbReference type="InterPro" id="IPR000045">
    <property type="entry name" value="Prepilin_IV_endopep_pep"/>
</dbReference>
<feature type="domain" description="Prepilin type IV endopeptidase peptidase" evidence="8">
    <location>
        <begin position="116"/>
        <end position="239"/>
    </location>
</feature>
<dbReference type="GO" id="GO:0004190">
    <property type="term" value="F:aspartic-type endopeptidase activity"/>
    <property type="evidence" value="ECO:0007669"/>
    <property type="project" value="InterPro"/>
</dbReference>
<evidence type="ECO:0000256" key="4">
    <source>
        <dbReference type="ARBA" id="ARBA00022692"/>
    </source>
</evidence>
<protein>
    <submittedName>
        <fullName evidence="10">Type 4 prepilin-like protein leader peptide-processing enzyme</fullName>
    </submittedName>
</protein>
<keyword evidence="6 7" id="KW-0472">Membrane</keyword>
<dbReference type="Pfam" id="PF06750">
    <property type="entry name" value="A24_N_bact"/>
    <property type="match status" value="1"/>
</dbReference>
<sequence>MAHIILFIFGLAIGSFLNVVSLRYQPRQKLLDLKIINGRSRCPHCSKELRWFELAPILSYIIQKGRCRSCGRRISFQYPLVELLSGLIFVFIPLVFFNDNFQSFNLLFFQSVVWILIFTIFLLLSIIDYYHSIIPDSINLLLAALGVVLIFIHNLYFMLHNSFLGHYALLFGFQENIWINRFFAAAISMIFIAAVIILSRGRGMGWGDFKLVGALGLIYGWPDILMILFLAFVIGAVFVTPLLLKKRKTIKDAVPFGPFLVIASVLVFFLGYQIIDGYFKLFGLY</sequence>
<feature type="transmembrane region" description="Helical" evidence="7">
    <location>
        <begin position="6"/>
        <end position="24"/>
    </location>
</feature>
<comment type="similarity">
    <text evidence="2">Belongs to the peptidase A24 family.</text>
</comment>
<evidence type="ECO:0000259" key="8">
    <source>
        <dbReference type="Pfam" id="PF01478"/>
    </source>
</evidence>
<gene>
    <name evidence="10" type="ORF">UU38_C0003G0193</name>
</gene>
<feature type="transmembrane region" description="Helical" evidence="7">
    <location>
        <begin position="256"/>
        <end position="275"/>
    </location>
</feature>
<dbReference type="Pfam" id="PF01478">
    <property type="entry name" value="Peptidase_A24"/>
    <property type="match status" value="1"/>
</dbReference>
<feature type="transmembrane region" description="Helical" evidence="7">
    <location>
        <begin position="76"/>
        <end position="97"/>
    </location>
</feature>
<proteinExistence type="inferred from homology"/>
<evidence type="ECO:0000256" key="6">
    <source>
        <dbReference type="ARBA" id="ARBA00023136"/>
    </source>
</evidence>
<keyword evidence="5 7" id="KW-1133">Transmembrane helix</keyword>
<accession>A0A0G0UN38</accession>
<dbReference type="AlphaFoldDB" id="A0A0G0UN38"/>
<evidence type="ECO:0000256" key="2">
    <source>
        <dbReference type="ARBA" id="ARBA00005801"/>
    </source>
</evidence>
<dbReference type="GO" id="GO:0006465">
    <property type="term" value="P:signal peptide processing"/>
    <property type="evidence" value="ECO:0007669"/>
    <property type="project" value="TreeGrafter"/>
</dbReference>
<dbReference type="Gene3D" id="1.20.120.1220">
    <property type="match status" value="1"/>
</dbReference>
<keyword evidence="3" id="KW-1003">Cell membrane</keyword>
<evidence type="ECO:0000256" key="5">
    <source>
        <dbReference type="ARBA" id="ARBA00022989"/>
    </source>
</evidence>
<comment type="subcellular location">
    <subcellularLocation>
        <location evidence="1">Cell membrane</location>
        <topology evidence="1">Multi-pass membrane protein</topology>
    </subcellularLocation>
</comment>